<feature type="domain" description="FAD dependent oxidoreductase" evidence="6">
    <location>
        <begin position="14"/>
        <end position="326"/>
    </location>
</feature>
<dbReference type="InterPro" id="IPR000447">
    <property type="entry name" value="G3P_DH_FAD-dep"/>
</dbReference>
<dbReference type="RefSeq" id="WP_236985115.1">
    <property type="nucleotide sequence ID" value="NZ_AP023086.1"/>
</dbReference>
<comment type="similarity">
    <text evidence="2">Belongs to the FAD-dependent glycerol-3-phosphate dehydrogenase family.</text>
</comment>
<comment type="cofactor">
    <cofactor evidence="1">
        <name>FAD</name>
        <dbReference type="ChEBI" id="CHEBI:57692"/>
    </cofactor>
</comment>
<dbReference type="Gene3D" id="3.30.9.10">
    <property type="entry name" value="D-Amino Acid Oxidase, subunit A, domain 2"/>
    <property type="match status" value="1"/>
</dbReference>
<dbReference type="AlphaFoldDB" id="A0AAN1WLF4"/>
<keyword evidence="5 7" id="KW-0560">Oxidoreductase</keyword>
<keyword evidence="8" id="KW-1185">Reference proteome</keyword>
<dbReference type="Gene3D" id="3.50.50.60">
    <property type="entry name" value="FAD/NAD(P)-binding domain"/>
    <property type="match status" value="1"/>
</dbReference>
<evidence type="ECO:0000256" key="3">
    <source>
        <dbReference type="ARBA" id="ARBA00022630"/>
    </source>
</evidence>
<keyword evidence="4" id="KW-0274">FAD</keyword>
<evidence type="ECO:0000259" key="6">
    <source>
        <dbReference type="Pfam" id="PF01266"/>
    </source>
</evidence>
<sequence length="392" mass="42309">MPTPRMQDATTMFDAVVIGAGIQGAGVAQALAAEGFNVALVEQAGHAAAQTSSKSSKLIHGGLRYLETAELSLVRECLHERQTLTRIAPSLVSLKPFYIPVYRGQKRSAFWVHAGLLLYRFLGGGACRKHTLAKAAQLGLNTRNLQALFEYQDAQTDDVKLTCAVVKSAEKLGATIAFNFDVVACQRLAAGYCVKAADGRRLQAGAIINAAGAAINRVAQFDSSWPTVAIDLVQGSHLILDYPAPAGCIYTESPDDGRAVFLLPWYGKLMVGTTELSRGSNPDLNAVTEQERAYLLRVVAHALCDVNLEELTVLDAFSGLRVLPKESQSAAMNKKARDTRLVHQLSTQHQYLAIYGGKLTAYRATAQKVVAKLKPFLPPCHPKHSTAQLPLT</sequence>
<keyword evidence="3" id="KW-0285">Flavoprotein</keyword>
<dbReference type="GO" id="GO:0004368">
    <property type="term" value="F:glycerol-3-phosphate dehydrogenase (quinone) activity"/>
    <property type="evidence" value="ECO:0007669"/>
    <property type="project" value="UniProtKB-EC"/>
</dbReference>
<dbReference type="Proteomes" id="UP001320119">
    <property type="component" value="Chromosome"/>
</dbReference>
<evidence type="ECO:0000256" key="2">
    <source>
        <dbReference type="ARBA" id="ARBA00007330"/>
    </source>
</evidence>
<dbReference type="Pfam" id="PF01266">
    <property type="entry name" value="DAO"/>
    <property type="match status" value="1"/>
</dbReference>
<dbReference type="InterPro" id="IPR036188">
    <property type="entry name" value="FAD/NAD-bd_sf"/>
</dbReference>
<evidence type="ECO:0000313" key="7">
    <source>
        <dbReference type="EMBL" id="BCD99816.1"/>
    </source>
</evidence>
<evidence type="ECO:0000256" key="4">
    <source>
        <dbReference type="ARBA" id="ARBA00022827"/>
    </source>
</evidence>
<evidence type="ECO:0000256" key="1">
    <source>
        <dbReference type="ARBA" id="ARBA00001974"/>
    </source>
</evidence>
<organism evidence="7 8">
    <name type="scientific">Marinagarivorans cellulosilyticus</name>
    <dbReference type="NCBI Taxonomy" id="2721545"/>
    <lineage>
        <taxon>Bacteria</taxon>
        <taxon>Pseudomonadati</taxon>
        <taxon>Pseudomonadota</taxon>
        <taxon>Gammaproteobacteria</taxon>
        <taxon>Cellvibrionales</taxon>
        <taxon>Cellvibrionaceae</taxon>
        <taxon>Marinagarivorans</taxon>
    </lineage>
</organism>
<dbReference type="EC" id="1.1.5.3" evidence="7"/>
<dbReference type="PANTHER" id="PTHR11985:SF15">
    <property type="entry name" value="GLYCEROL-3-PHOSPHATE DEHYDROGENASE, MITOCHONDRIAL"/>
    <property type="match status" value="1"/>
</dbReference>
<dbReference type="PANTHER" id="PTHR11985">
    <property type="entry name" value="GLYCEROL-3-PHOSPHATE DEHYDROGENASE"/>
    <property type="match status" value="1"/>
</dbReference>
<proteinExistence type="inferred from homology"/>
<accession>A0AAN1WLF4</accession>
<protein>
    <submittedName>
        <fullName evidence="7">Glycerol-3-phosphate dehydrogenase</fullName>
        <ecNumber evidence="7">1.1.5.3</ecNumber>
    </submittedName>
</protein>
<name>A0AAN1WLF4_9GAMM</name>
<dbReference type="GO" id="GO:0046168">
    <property type="term" value="P:glycerol-3-phosphate catabolic process"/>
    <property type="evidence" value="ECO:0007669"/>
    <property type="project" value="TreeGrafter"/>
</dbReference>
<dbReference type="EMBL" id="AP023086">
    <property type="protein sequence ID" value="BCD99816.1"/>
    <property type="molecule type" value="Genomic_DNA"/>
</dbReference>
<dbReference type="SUPFAM" id="SSF51905">
    <property type="entry name" value="FAD/NAD(P)-binding domain"/>
    <property type="match status" value="1"/>
</dbReference>
<dbReference type="KEGG" id="marq:MARGE09_P4018"/>
<dbReference type="InterPro" id="IPR006076">
    <property type="entry name" value="FAD-dep_OxRdtase"/>
</dbReference>
<gene>
    <name evidence="7" type="ORF">MARGE09_P4018</name>
</gene>
<evidence type="ECO:0000256" key="5">
    <source>
        <dbReference type="ARBA" id="ARBA00023002"/>
    </source>
</evidence>
<reference evidence="7 8" key="1">
    <citation type="journal article" date="2022" name="IScience">
        <title>An ultrasensitive nanofiber-based assay for enzymatic hydrolysis and deep-sea microbial degradation of cellulose.</title>
        <authorList>
            <person name="Tsudome M."/>
            <person name="Tachioka M."/>
            <person name="Miyazaki M."/>
            <person name="Uchimura K."/>
            <person name="Tsuda M."/>
            <person name="Takaki Y."/>
            <person name="Deguchi S."/>
        </authorList>
    </citation>
    <scope>NUCLEOTIDE SEQUENCE [LARGE SCALE GENOMIC DNA]</scope>
    <source>
        <strain evidence="7 8">GE09</strain>
    </source>
</reference>
<dbReference type="PRINTS" id="PR01001">
    <property type="entry name" value="FADG3PDH"/>
</dbReference>
<evidence type="ECO:0000313" key="8">
    <source>
        <dbReference type="Proteomes" id="UP001320119"/>
    </source>
</evidence>